<dbReference type="PANTHER" id="PTHR15301:SF3">
    <property type="entry name" value="PROTEIN NSG1-RELATED"/>
    <property type="match status" value="1"/>
</dbReference>
<dbReference type="PANTHER" id="PTHR15301">
    <property type="entry name" value="INSULIN-INDUCED GENE 1"/>
    <property type="match status" value="1"/>
</dbReference>
<comment type="caution">
    <text evidence="9">The sequence shown here is derived from an EMBL/GenBank/DDBJ whole genome shotgun (WGS) entry which is preliminary data.</text>
</comment>
<evidence type="ECO:0000256" key="1">
    <source>
        <dbReference type="ARBA" id="ARBA00004477"/>
    </source>
</evidence>
<feature type="transmembrane region" description="Helical" evidence="8">
    <location>
        <begin position="276"/>
        <end position="295"/>
    </location>
</feature>
<evidence type="ECO:0000256" key="7">
    <source>
        <dbReference type="SAM" id="MobiDB-lite"/>
    </source>
</evidence>
<keyword evidence="4" id="KW-0256">Endoplasmic reticulum</keyword>
<evidence type="ECO:0000256" key="8">
    <source>
        <dbReference type="SAM" id="Phobius"/>
    </source>
</evidence>
<evidence type="ECO:0000256" key="3">
    <source>
        <dbReference type="ARBA" id="ARBA00022692"/>
    </source>
</evidence>
<reference evidence="9 10" key="1">
    <citation type="submission" date="2014-02" db="EMBL/GenBank/DDBJ databases">
        <title>The genome sequence of the entomopathogenic fungus Metarhizium robertsii ARSEF 2575.</title>
        <authorList>
            <person name="Giuliano Garisto Donzelli B."/>
            <person name="Roe B.A."/>
            <person name="Macmil S.L."/>
            <person name="Krasnoff S.B."/>
            <person name="Gibson D.M."/>
        </authorList>
    </citation>
    <scope>NUCLEOTIDE SEQUENCE [LARGE SCALE GENOMIC DNA]</scope>
    <source>
        <strain evidence="9 10">ARSEF 2575</strain>
    </source>
</reference>
<keyword evidence="3 8" id="KW-0812">Transmembrane</keyword>
<evidence type="ECO:0000256" key="5">
    <source>
        <dbReference type="ARBA" id="ARBA00022989"/>
    </source>
</evidence>
<keyword evidence="6 8" id="KW-0472">Membrane</keyword>
<comment type="subcellular location">
    <subcellularLocation>
        <location evidence="1">Endoplasmic reticulum membrane</location>
        <topology evidence="1">Multi-pass membrane protein</topology>
    </subcellularLocation>
</comment>
<dbReference type="GO" id="GO:0016126">
    <property type="term" value="P:sterol biosynthetic process"/>
    <property type="evidence" value="ECO:0007669"/>
    <property type="project" value="TreeGrafter"/>
</dbReference>
<accession>A0A0A1V1I2</accession>
<keyword evidence="5 8" id="KW-1133">Transmembrane helix</keyword>
<evidence type="ECO:0000256" key="4">
    <source>
        <dbReference type="ARBA" id="ARBA00022824"/>
    </source>
</evidence>
<gene>
    <name evidence="9" type="ORF">X797_003256</name>
</gene>
<organism evidence="9 10">
    <name type="scientific">Metarhizium robertsii</name>
    <dbReference type="NCBI Taxonomy" id="568076"/>
    <lineage>
        <taxon>Eukaryota</taxon>
        <taxon>Fungi</taxon>
        <taxon>Dikarya</taxon>
        <taxon>Ascomycota</taxon>
        <taxon>Pezizomycotina</taxon>
        <taxon>Sordariomycetes</taxon>
        <taxon>Hypocreomycetidae</taxon>
        <taxon>Hypocreales</taxon>
        <taxon>Clavicipitaceae</taxon>
        <taxon>Metarhizium</taxon>
    </lineage>
</organism>
<proteinExistence type="inferred from homology"/>
<dbReference type="EMBL" id="JELW01000003">
    <property type="protein sequence ID" value="EXV03456.1"/>
    <property type="molecule type" value="Genomic_DNA"/>
</dbReference>
<dbReference type="HOGENOM" id="CLU_039316_1_0_1"/>
<name>A0A0A1V1I2_9HYPO</name>
<evidence type="ECO:0000313" key="10">
    <source>
        <dbReference type="Proteomes" id="UP000030151"/>
    </source>
</evidence>
<protein>
    <submittedName>
        <fullName evidence="9">Insulin-induced (INSIG) domain protein</fullName>
    </submittedName>
</protein>
<feature type="transmembrane region" description="Helical" evidence="8">
    <location>
        <begin position="301"/>
        <end position="319"/>
    </location>
</feature>
<dbReference type="GO" id="GO:0005789">
    <property type="term" value="C:endoplasmic reticulum membrane"/>
    <property type="evidence" value="ECO:0007669"/>
    <property type="project" value="UniProtKB-SubCell"/>
</dbReference>
<dbReference type="OrthoDB" id="205546at2759"/>
<dbReference type="Pfam" id="PF07281">
    <property type="entry name" value="INSIG"/>
    <property type="match status" value="1"/>
</dbReference>
<evidence type="ECO:0000256" key="2">
    <source>
        <dbReference type="ARBA" id="ARBA00007475"/>
    </source>
</evidence>
<dbReference type="AlphaFoldDB" id="A0A0A1V1I2"/>
<sequence>MSDDEPQLVRPIPRRPFNLNLAGATPPDDDLADHDEPSQASFGSGLDFSSPRFLHPSFDRSESTASLSRPQSLLNLTSSTLMGIYSEAASNSRDRLFNGYDESDTPWGTGARTPIRRPSIDEATYELMRDRSHVPRRISSFGPYAQVEQTVSHSALGSVTSLTLRGTLLFVLGLGYGALVTRLHNEQNQLPPMPDDSILKPGNNWKYLTFWGVAGIGLGSLLPWFDKLWEDTFGNEGDDSVVDKGASPGTDWALVMRAIGAFVGIIFAIRKLAWVSTLQVSATLALVNPLLWWLIDRSKPGFVLSAAVGLTGSILLLGVDPEIMPAPSGLPTRNSSNPFNSDPLALGGLATQQTVETGVWMLSVLFCSCLCFGNIGRRLTWNRSSGRWGGIR</sequence>
<feature type="region of interest" description="Disordered" evidence="7">
    <location>
        <begin position="1"/>
        <end position="48"/>
    </location>
</feature>
<dbReference type="InterPro" id="IPR025929">
    <property type="entry name" value="INSIG_fam"/>
</dbReference>
<evidence type="ECO:0000313" key="9">
    <source>
        <dbReference type="EMBL" id="EXV03456.1"/>
    </source>
</evidence>
<dbReference type="Proteomes" id="UP000030151">
    <property type="component" value="Unassembled WGS sequence"/>
</dbReference>
<evidence type="ECO:0000256" key="6">
    <source>
        <dbReference type="ARBA" id="ARBA00023136"/>
    </source>
</evidence>
<comment type="similarity">
    <text evidence="2">Belongs to the INSIG family.</text>
</comment>